<dbReference type="InterPro" id="IPR036070">
    <property type="entry name" value="Nop_dom_sf"/>
</dbReference>
<dbReference type="Pfam" id="PF01798">
    <property type="entry name" value="Nop"/>
    <property type="match status" value="1"/>
</dbReference>
<dbReference type="RefSeq" id="WP_053772310.1">
    <property type="nucleotide sequence ID" value="NZ_LIST01000004.1"/>
</dbReference>
<evidence type="ECO:0000256" key="1">
    <source>
        <dbReference type="SAM" id="MobiDB-lite"/>
    </source>
</evidence>
<dbReference type="STRING" id="1765655.AMR74_12115"/>
<dbReference type="GO" id="GO:0031428">
    <property type="term" value="C:box C/D methylation guide snoRNP complex"/>
    <property type="evidence" value="ECO:0007669"/>
    <property type="project" value="InterPro"/>
</dbReference>
<sequence length="300" mass="31680">MTDTDADAGWFSRSDAGDAADAARDRLANGEADRPRDWPALAVESGFADSTDDYYDRLHEASVAAAREAVRERERADDAQLIHAVRAMDDAERVANELAERAVEWAGSLFDDVGSGVEGARAIAAREPESEVERRAVSLAARAADLDDERAELAATIGRIAPAVAPNLTEMAGPELAARLIALAGGLESLAKKPSGTVQVLGAEDALFAHLSGRAPSPKHGIIYTHEFVRGTRPADRGSAARALAGKLSLAARADHYAGERRAQLHEDLRERMATIRARADEGAESDGNGAASDGGADHE</sequence>
<evidence type="ECO:0000313" key="4">
    <source>
        <dbReference type="Proteomes" id="UP000037747"/>
    </source>
</evidence>
<dbReference type="OrthoDB" id="11877at2157"/>
<dbReference type="Gene3D" id="1.10.246.90">
    <property type="entry name" value="Nop domain"/>
    <property type="match status" value="1"/>
</dbReference>
<accession>A0A0M9APK4</accession>
<dbReference type="InterPro" id="IPR042239">
    <property type="entry name" value="Nop_C"/>
</dbReference>
<dbReference type="EMBL" id="LIST01000004">
    <property type="protein sequence ID" value="KOX96267.1"/>
    <property type="molecule type" value="Genomic_DNA"/>
</dbReference>
<feature type="region of interest" description="Disordered" evidence="1">
    <location>
        <begin position="1"/>
        <end position="35"/>
    </location>
</feature>
<feature type="compositionally biased region" description="Basic and acidic residues" evidence="1">
    <location>
        <begin position="21"/>
        <end position="35"/>
    </location>
</feature>
<dbReference type="Gene3D" id="1.10.287.660">
    <property type="entry name" value="Helix hairpin bin"/>
    <property type="match status" value="1"/>
</dbReference>
<evidence type="ECO:0000259" key="2">
    <source>
        <dbReference type="PROSITE" id="PS51358"/>
    </source>
</evidence>
<dbReference type="GO" id="GO:0030515">
    <property type="term" value="F:snoRNA binding"/>
    <property type="evidence" value="ECO:0007669"/>
    <property type="project" value="InterPro"/>
</dbReference>
<organism evidence="3 4">
    <name type="scientific">Halorubrum tropicale</name>
    <dbReference type="NCBI Taxonomy" id="1765655"/>
    <lineage>
        <taxon>Archaea</taxon>
        <taxon>Methanobacteriati</taxon>
        <taxon>Methanobacteriota</taxon>
        <taxon>Stenosarchaea group</taxon>
        <taxon>Halobacteria</taxon>
        <taxon>Halobacteriales</taxon>
        <taxon>Haloferacaceae</taxon>
        <taxon>Halorubrum</taxon>
    </lineage>
</organism>
<name>A0A0M9APK4_9EURY</name>
<feature type="region of interest" description="Disordered" evidence="1">
    <location>
        <begin position="275"/>
        <end position="300"/>
    </location>
</feature>
<dbReference type="InterPro" id="IPR045056">
    <property type="entry name" value="Nop56/Nop58"/>
</dbReference>
<dbReference type="InterPro" id="IPR002687">
    <property type="entry name" value="Nop_dom"/>
</dbReference>
<dbReference type="PANTHER" id="PTHR10894">
    <property type="entry name" value="NUCLEOLAR PROTEIN 5 NUCLEOLAR PROTEIN NOP5 NOP58"/>
    <property type="match status" value="1"/>
</dbReference>
<feature type="domain" description="Nop" evidence="2">
    <location>
        <begin position="164"/>
        <end position="278"/>
    </location>
</feature>
<evidence type="ECO:0000313" key="3">
    <source>
        <dbReference type="EMBL" id="KOX96267.1"/>
    </source>
</evidence>
<dbReference type="PANTHER" id="PTHR10894:SF0">
    <property type="entry name" value="NUCLEOLAR PROTEIN 56"/>
    <property type="match status" value="1"/>
</dbReference>
<reference evidence="3 4" key="1">
    <citation type="submission" date="2015-08" db="EMBL/GenBank/DDBJ databases">
        <title>Genomes of Isolates from Cabo Rojo, PR.</title>
        <authorList>
            <person name="Sanchez-Nieves R.L."/>
            <person name="Montalvo-Rodriguez R."/>
        </authorList>
    </citation>
    <scope>NUCLEOTIDE SEQUENCE [LARGE SCALE GENOMIC DNA]</scope>
    <source>
        <strain evidence="3 4">5</strain>
    </source>
</reference>
<dbReference type="AlphaFoldDB" id="A0A0M9APK4"/>
<feature type="compositionally biased region" description="Low complexity" evidence="1">
    <location>
        <begin position="286"/>
        <end position="300"/>
    </location>
</feature>
<dbReference type="PROSITE" id="PS51358">
    <property type="entry name" value="NOP"/>
    <property type="match status" value="1"/>
</dbReference>
<dbReference type="InterPro" id="IPR029012">
    <property type="entry name" value="Helix_hairpin_bin_sf"/>
</dbReference>
<dbReference type="Proteomes" id="UP000037747">
    <property type="component" value="Unassembled WGS sequence"/>
</dbReference>
<comment type="caution">
    <text evidence="3">The sequence shown here is derived from an EMBL/GenBank/DDBJ whole genome shotgun (WGS) entry which is preliminary data.</text>
</comment>
<dbReference type="SUPFAM" id="SSF89124">
    <property type="entry name" value="Nop domain"/>
    <property type="match status" value="1"/>
</dbReference>
<gene>
    <name evidence="3" type="ORF">AMR74_12115</name>
</gene>
<keyword evidence="4" id="KW-1185">Reference proteome</keyword>
<dbReference type="PATRIC" id="fig|1705389.3.peg.3970"/>
<protein>
    <submittedName>
        <fullName evidence="3">Nucleolar</fullName>
    </submittedName>
</protein>
<proteinExistence type="predicted"/>